<comment type="caution">
    <text evidence="5">The sequence shown here is derived from an EMBL/GenBank/DDBJ whole genome shotgun (WGS) entry which is preliminary data.</text>
</comment>
<organism evidence="5 6">
    <name type="scientific">Ilex paraguariensis</name>
    <name type="common">yerba mate</name>
    <dbReference type="NCBI Taxonomy" id="185542"/>
    <lineage>
        <taxon>Eukaryota</taxon>
        <taxon>Viridiplantae</taxon>
        <taxon>Streptophyta</taxon>
        <taxon>Embryophyta</taxon>
        <taxon>Tracheophyta</taxon>
        <taxon>Spermatophyta</taxon>
        <taxon>Magnoliopsida</taxon>
        <taxon>eudicotyledons</taxon>
        <taxon>Gunneridae</taxon>
        <taxon>Pentapetalae</taxon>
        <taxon>asterids</taxon>
        <taxon>campanulids</taxon>
        <taxon>Aquifoliales</taxon>
        <taxon>Aquifoliaceae</taxon>
        <taxon>Ilex</taxon>
    </lineage>
</organism>
<evidence type="ECO:0008006" key="7">
    <source>
        <dbReference type="Google" id="ProtNLM"/>
    </source>
</evidence>
<evidence type="ECO:0000313" key="6">
    <source>
        <dbReference type="Proteomes" id="UP001642360"/>
    </source>
</evidence>
<feature type="transmembrane region" description="Helical" evidence="4">
    <location>
        <begin position="41"/>
        <end position="62"/>
    </location>
</feature>
<proteinExistence type="predicted"/>
<feature type="transmembrane region" description="Helical" evidence="4">
    <location>
        <begin position="120"/>
        <end position="141"/>
    </location>
</feature>
<accession>A0ABC8SVU2</accession>
<dbReference type="Proteomes" id="UP001642360">
    <property type="component" value="Unassembled WGS sequence"/>
</dbReference>
<keyword evidence="1 4" id="KW-0812">Transmembrane</keyword>
<dbReference type="InterPro" id="IPR030184">
    <property type="entry name" value="WAT1-related"/>
</dbReference>
<feature type="transmembrane region" description="Helical" evidence="4">
    <location>
        <begin position="88"/>
        <end position="108"/>
    </location>
</feature>
<evidence type="ECO:0000256" key="3">
    <source>
        <dbReference type="ARBA" id="ARBA00023136"/>
    </source>
</evidence>
<feature type="transmembrane region" description="Helical" evidence="4">
    <location>
        <begin position="161"/>
        <end position="181"/>
    </location>
</feature>
<dbReference type="PANTHER" id="PTHR31218">
    <property type="entry name" value="WAT1-RELATED PROTEIN"/>
    <property type="match status" value="1"/>
</dbReference>
<evidence type="ECO:0000256" key="2">
    <source>
        <dbReference type="ARBA" id="ARBA00022989"/>
    </source>
</evidence>
<protein>
    <recommendedName>
        <fullName evidence="7">PGG domain-containing protein</fullName>
    </recommendedName>
</protein>
<name>A0ABC8SVU2_9AQUA</name>
<keyword evidence="2 4" id="KW-1133">Transmembrane helix</keyword>
<evidence type="ECO:0000313" key="5">
    <source>
        <dbReference type="EMBL" id="CAK9161311.1"/>
    </source>
</evidence>
<evidence type="ECO:0000256" key="1">
    <source>
        <dbReference type="ARBA" id="ARBA00022692"/>
    </source>
</evidence>
<reference evidence="5 6" key="1">
    <citation type="submission" date="2024-02" db="EMBL/GenBank/DDBJ databases">
        <authorList>
            <person name="Vignale AGUSTIN F."/>
            <person name="Sosa J E."/>
            <person name="Modenutti C."/>
        </authorList>
    </citation>
    <scope>NUCLEOTIDE SEQUENCE [LARGE SCALE GENOMIC DNA]</scope>
</reference>
<keyword evidence="6" id="KW-1185">Reference proteome</keyword>
<gene>
    <name evidence="5" type="ORF">ILEXP_LOCUS30106</name>
</gene>
<evidence type="ECO:0000256" key="4">
    <source>
        <dbReference type="SAM" id="Phobius"/>
    </source>
</evidence>
<sequence length="185" mass="20551">MAPLIISTITNIEWIDVDFCYCPPDEDMFSRMEKLDLRGSGGLAVSLGAVVAVSGAFIVTLYKGPQILMVSSPSNFAHHHLYSQVSNWVLGGIFLSMTSILTAIWNILMAATVKDFAEKITIVFFFCFFSTIIGSIFTLIAEQNLNAWTLRLDMEMIAIVYAVRNLFFLFRLVSSVVFGLGSKLL</sequence>
<keyword evidence="3 4" id="KW-0472">Membrane</keyword>
<dbReference type="EMBL" id="CAUOFW020003658">
    <property type="protein sequence ID" value="CAK9161311.1"/>
    <property type="molecule type" value="Genomic_DNA"/>
</dbReference>
<dbReference type="AlphaFoldDB" id="A0ABC8SVU2"/>